<dbReference type="AlphaFoldDB" id="A0AA94L2F6"/>
<dbReference type="Gene3D" id="6.10.250.1950">
    <property type="match status" value="1"/>
</dbReference>
<evidence type="ECO:0008006" key="4">
    <source>
        <dbReference type="Google" id="ProtNLM"/>
    </source>
</evidence>
<protein>
    <recommendedName>
        <fullName evidence="4">Cell division protein ZapB</fullName>
    </recommendedName>
</protein>
<name>A0AA94L2F6_DESDE</name>
<dbReference type="GO" id="GO:0090529">
    <property type="term" value="P:cell septum assembly"/>
    <property type="evidence" value="ECO:0007669"/>
    <property type="project" value="InterPro"/>
</dbReference>
<dbReference type="Proteomes" id="UP000182680">
    <property type="component" value="Unassembled WGS sequence"/>
</dbReference>
<dbReference type="GO" id="GO:0005737">
    <property type="term" value="C:cytoplasm"/>
    <property type="evidence" value="ECO:0007669"/>
    <property type="project" value="InterPro"/>
</dbReference>
<gene>
    <name evidence="2" type="ORF">SAMN02910291_01676</name>
</gene>
<feature type="coiled-coil region" evidence="1">
    <location>
        <begin position="42"/>
        <end position="111"/>
    </location>
</feature>
<proteinExistence type="predicted"/>
<dbReference type="RefSeq" id="WP_232088686.1">
    <property type="nucleotide sequence ID" value="NZ_FPIW01000028.1"/>
</dbReference>
<evidence type="ECO:0000256" key="1">
    <source>
        <dbReference type="SAM" id="Coils"/>
    </source>
</evidence>
<dbReference type="EMBL" id="FPIW01000028">
    <property type="protein sequence ID" value="SFW52258.1"/>
    <property type="molecule type" value="Genomic_DNA"/>
</dbReference>
<accession>A0AA94L2F6</accession>
<organism evidence="2 3">
    <name type="scientific">Desulfovibrio desulfuricans</name>
    <dbReference type="NCBI Taxonomy" id="876"/>
    <lineage>
        <taxon>Bacteria</taxon>
        <taxon>Pseudomonadati</taxon>
        <taxon>Thermodesulfobacteriota</taxon>
        <taxon>Desulfovibrionia</taxon>
        <taxon>Desulfovibrionales</taxon>
        <taxon>Desulfovibrionaceae</taxon>
        <taxon>Desulfovibrio</taxon>
    </lineage>
</organism>
<evidence type="ECO:0000313" key="3">
    <source>
        <dbReference type="Proteomes" id="UP000182680"/>
    </source>
</evidence>
<dbReference type="GO" id="GO:0043093">
    <property type="term" value="P:FtsZ-dependent cytokinesis"/>
    <property type="evidence" value="ECO:0007669"/>
    <property type="project" value="InterPro"/>
</dbReference>
<comment type="caution">
    <text evidence="2">The sequence shown here is derived from an EMBL/GenBank/DDBJ whole genome shotgun (WGS) entry which is preliminary data.</text>
</comment>
<sequence>MYRLRALSAAQGVARHGFFFDFTSSILANGLVRCYLSGMELLEKLETQVAALLARLDRLRAENERVSAESAALGEEKAALEDENHRLREALENEEQLRAQALKRIDAVLRNIQEHDSVE</sequence>
<keyword evidence="1" id="KW-0175">Coiled coil</keyword>
<evidence type="ECO:0000313" key="2">
    <source>
        <dbReference type="EMBL" id="SFW52258.1"/>
    </source>
</evidence>
<reference evidence="3" key="1">
    <citation type="submission" date="2016-11" db="EMBL/GenBank/DDBJ databases">
        <authorList>
            <person name="Jaros S."/>
            <person name="Januszkiewicz K."/>
            <person name="Wedrychowicz H."/>
        </authorList>
    </citation>
    <scope>NUCLEOTIDE SEQUENCE [LARGE SCALE GENOMIC DNA]</scope>
    <source>
        <strain evidence="3">DSM 7057</strain>
    </source>
</reference>